<comment type="caution">
    <text evidence="2">The sequence shown here is derived from an EMBL/GenBank/DDBJ whole genome shotgun (WGS) entry which is preliminary data.</text>
</comment>
<feature type="signal peptide" evidence="1">
    <location>
        <begin position="1"/>
        <end position="22"/>
    </location>
</feature>
<evidence type="ECO:0000313" key="3">
    <source>
        <dbReference type="Proteomes" id="UP000637578"/>
    </source>
</evidence>
<keyword evidence="1" id="KW-0732">Signal</keyword>
<proteinExistence type="predicted"/>
<dbReference type="AlphaFoldDB" id="A0A8J3C8R0"/>
<dbReference type="PROSITE" id="PS51257">
    <property type="entry name" value="PROKAR_LIPOPROTEIN"/>
    <property type="match status" value="1"/>
</dbReference>
<evidence type="ECO:0000313" key="2">
    <source>
        <dbReference type="EMBL" id="GGM55824.1"/>
    </source>
</evidence>
<gene>
    <name evidence="2" type="ORF">GCM10012275_28670</name>
</gene>
<reference evidence="2" key="2">
    <citation type="submission" date="2020-09" db="EMBL/GenBank/DDBJ databases">
        <authorList>
            <person name="Sun Q."/>
            <person name="Zhou Y."/>
        </authorList>
    </citation>
    <scope>NUCLEOTIDE SEQUENCE</scope>
    <source>
        <strain evidence="2">CGMCC 4.5737</strain>
    </source>
</reference>
<dbReference type="EMBL" id="BMMK01000011">
    <property type="protein sequence ID" value="GGM55824.1"/>
    <property type="molecule type" value="Genomic_DNA"/>
</dbReference>
<protein>
    <submittedName>
        <fullName evidence="2">Uncharacterized protein</fullName>
    </submittedName>
</protein>
<keyword evidence="3" id="KW-1185">Reference proteome</keyword>
<accession>A0A8J3C8R0</accession>
<reference evidence="2" key="1">
    <citation type="journal article" date="2014" name="Int. J. Syst. Evol. Microbiol.">
        <title>Complete genome sequence of Corynebacterium casei LMG S-19264T (=DSM 44701T), isolated from a smear-ripened cheese.</title>
        <authorList>
            <consortium name="US DOE Joint Genome Institute (JGI-PGF)"/>
            <person name="Walter F."/>
            <person name="Albersmeier A."/>
            <person name="Kalinowski J."/>
            <person name="Ruckert C."/>
        </authorList>
    </citation>
    <scope>NUCLEOTIDE SEQUENCE</scope>
    <source>
        <strain evidence="2">CGMCC 4.5737</strain>
    </source>
</reference>
<feature type="chain" id="PRO_5035179753" evidence="1">
    <location>
        <begin position="23"/>
        <end position="91"/>
    </location>
</feature>
<evidence type="ECO:0000256" key="1">
    <source>
        <dbReference type="SAM" id="SignalP"/>
    </source>
</evidence>
<sequence>MKRLRLTGLTVGILAAAMIAVACDEPPVYVNSWLSAERLNYACGKFGGVKTIQPAEDDSGVPTIVTCQDGKVAALYTGHSVHRDYVWVEAR</sequence>
<dbReference type="Proteomes" id="UP000637578">
    <property type="component" value="Unassembled WGS sequence"/>
</dbReference>
<name>A0A8J3C8R0_9PSEU</name>
<organism evidence="2 3">
    <name type="scientific">Longimycelium tulufanense</name>
    <dbReference type="NCBI Taxonomy" id="907463"/>
    <lineage>
        <taxon>Bacteria</taxon>
        <taxon>Bacillati</taxon>
        <taxon>Actinomycetota</taxon>
        <taxon>Actinomycetes</taxon>
        <taxon>Pseudonocardiales</taxon>
        <taxon>Pseudonocardiaceae</taxon>
        <taxon>Longimycelium</taxon>
    </lineage>
</organism>